<dbReference type="AlphaFoldDB" id="A0A1R3KZI8"/>
<dbReference type="OrthoDB" id="1002691at2759"/>
<evidence type="ECO:0000313" key="2">
    <source>
        <dbReference type="Proteomes" id="UP000187203"/>
    </source>
</evidence>
<reference evidence="2" key="1">
    <citation type="submission" date="2013-09" db="EMBL/GenBank/DDBJ databases">
        <title>Corchorus olitorius genome sequencing.</title>
        <authorList>
            <person name="Alam M."/>
            <person name="Haque M.S."/>
            <person name="Islam M.S."/>
            <person name="Emdad E.M."/>
            <person name="Islam M.M."/>
            <person name="Ahmed B."/>
            <person name="Halim A."/>
            <person name="Hossen Q.M.M."/>
            <person name="Hossain M.Z."/>
            <person name="Ahmed R."/>
            <person name="Khan M.M."/>
            <person name="Islam R."/>
            <person name="Rashid M.M."/>
            <person name="Khan S.A."/>
            <person name="Rahman M.S."/>
            <person name="Alam M."/>
            <person name="Yahiya A.S."/>
            <person name="Khan M.S."/>
            <person name="Azam M.S."/>
            <person name="Haque T."/>
            <person name="Lashkar M.Z.H."/>
            <person name="Akhand A.I."/>
            <person name="Morshed G."/>
            <person name="Roy S."/>
            <person name="Uddin K.S."/>
            <person name="Rabeya T."/>
            <person name="Hossain A.S."/>
            <person name="Chowdhury A."/>
            <person name="Snigdha A.R."/>
            <person name="Mortoza M.S."/>
            <person name="Matin S.A."/>
            <person name="Hoque S.M.E."/>
            <person name="Islam M.K."/>
            <person name="Roy D.K."/>
            <person name="Haider R."/>
            <person name="Moosa M.M."/>
            <person name="Elias S.M."/>
            <person name="Hasan A.M."/>
            <person name="Jahan S."/>
            <person name="Shafiuddin M."/>
            <person name="Mahmood N."/>
            <person name="Shommy N.S."/>
        </authorList>
    </citation>
    <scope>NUCLEOTIDE SEQUENCE [LARGE SCALE GENOMIC DNA]</scope>
    <source>
        <strain evidence="2">cv. O-4</strain>
    </source>
</reference>
<dbReference type="Proteomes" id="UP000187203">
    <property type="component" value="Unassembled WGS sequence"/>
</dbReference>
<comment type="caution">
    <text evidence="1">The sequence shown here is derived from an EMBL/GenBank/DDBJ whole genome shotgun (WGS) entry which is preliminary data.</text>
</comment>
<keyword evidence="2" id="KW-1185">Reference proteome</keyword>
<organism evidence="1 2">
    <name type="scientific">Corchorus olitorius</name>
    <dbReference type="NCBI Taxonomy" id="93759"/>
    <lineage>
        <taxon>Eukaryota</taxon>
        <taxon>Viridiplantae</taxon>
        <taxon>Streptophyta</taxon>
        <taxon>Embryophyta</taxon>
        <taxon>Tracheophyta</taxon>
        <taxon>Spermatophyta</taxon>
        <taxon>Magnoliopsida</taxon>
        <taxon>eudicotyledons</taxon>
        <taxon>Gunneridae</taxon>
        <taxon>Pentapetalae</taxon>
        <taxon>rosids</taxon>
        <taxon>malvids</taxon>
        <taxon>Malvales</taxon>
        <taxon>Malvaceae</taxon>
        <taxon>Grewioideae</taxon>
        <taxon>Apeibeae</taxon>
        <taxon>Corchorus</taxon>
    </lineage>
</organism>
<accession>A0A1R3KZI8</accession>
<name>A0A1R3KZI8_9ROSI</name>
<protein>
    <submittedName>
        <fullName evidence="1">Glucan endo-1,3-beta-glucosidase 11-like protein</fullName>
    </submittedName>
</protein>
<evidence type="ECO:0000313" key="1">
    <source>
        <dbReference type="EMBL" id="OMP12457.1"/>
    </source>
</evidence>
<proteinExistence type="predicted"/>
<dbReference type="EMBL" id="AWUE01009287">
    <property type="protein sequence ID" value="OMP12457.1"/>
    <property type="molecule type" value="Genomic_DNA"/>
</dbReference>
<sequence length="109" mass="11727">MHASTATCSCCGIGVLIRDDAGQVLEAFGKAVKSSSLELTEAMSVREGLRLAVGIQEKEIRLIKRSANHAADCFAKQAKVMMCLVDWRQYQASSLVGIWSSDALSVPPL</sequence>
<gene>
    <name evidence="1" type="ORF">COLO4_03178</name>
</gene>